<keyword evidence="1" id="KW-1133">Transmembrane helix</keyword>
<organism evidence="4 5">
    <name type="scientific">Comamonas nitrativorans</name>
    <dbReference type="NCBI Taxonomy" id="108437"/>
    <lineage>
        <taxon>Bacteria</taxon>
        <taxon>Pseudomonadati</taxon>
        <taxon>Pseudomonadota</taxon>
        <taxon>Betaproteobacteria</taxon>
        <taxon>Burkholderiales</taxon>
        <taxon>Comamonadaceae</taxon>
        <taxon>Comamonas</taxon>
    </lineage>
</organism>
<feature type="domain" description="FecR protein" evidence="2">
    <location>
        <begin position="122"/>
        <end position="216"/>
    </location>
</feature>
<dbReference type="Gene3D" id="2.60.120.1440">
    <property type="match status" value="1"/>
</dbReference>
<sequence>MNTPPTMPSHEAMEQAAAWFSLLQSEAATDTDRARWQDWLASGADQRAAWAFVERISQRFQPLQTGAIPRLAADALQASASNRRNRRSVLTIAAMTGAGGLLGWATWRQPGAMEALLAWGADYRTATGERREVRLTDGTQVWLASASAFNQDYDARLRRLRLRSGEILIQTAADADDRPFVVDTPQGRMQALGTRFNVRLDENGHTQLAVYQGAVQVTLASSAESATIGAGQQLGFNAQRLDMPAPADPARQAWARGILLAQDIPLGQVIAELTRYQRGHIAVAPEVAGLTVLGSFPLDDVDGTLSMLQKTLPIQVRQPLPWWTTIEARRP</sequence>
<evidence type="ECO:0000313" key="5">
    <source>
        <dbReference type="Proteomes" id="UP001595967"/>
    </source>
</evidence>
<dbReference type="PIRSF" id="PIRSF018266">
    <property type="entry name" value="FecR"/>
    <property type="match status" value="1"/>
</dbReference>
<evidence type="ECO:0000259" key="2">
    <source>
        <dbReference type="Pfam" id="PF04773"/>
    </source>
</evidence>
<evidence type="ECO:0000256" key="1">
    <source>
        <dbReference type="SAM" id="Phobius"/>
    </source>
</evidence>
<dbReference type="InterPro" id="IPR032623">
    <property type="entry name" value="FecR_N"/>
</dbReference>
<keyword evidence="5" id="KW-1185">Reference proteome</keyword>
<dbReference type="RefSeq" id="WP_377727667.1">
    <property type="nucleotide sequence ID" value="NZ_JBHSEW010000015.1"/>
</dbReference>
<dbReference type="Pfam" id="PF16220">
    <property type="entry name" value="DUF4880"/>
    <property type="match status" value="1"/>
</dbReference>
<keyword evidence="1" id="KW-0812">Transmembrane</keyword>
<evidence type="ECO:0000259" key="3">
    <source>
        <dbReference type="Pfam" id="PF16220"/>
    </source>
</evidence>
<dbReference type="InterPro" id="IPR006860">
    <property type="entry name" value="FecR"/>
</dbReference>
<dbReference type="PANTHER" id="PTHR30273">
    <property type="entry name" value="PERIPLASMIC SIGNAL SENSOR AND SIGMA FACTOR ACTIVATOR FECR-RELATED"/>
    <property type="match status" value="1"/>
</dbReference>
<keyword evidence="1" id="KW-0472">Membrane</keyword>
<comment type="caution">
    <text evidence="4">The sequence shown here is derived from an EMBL/GenBank/DDBJ whole genome shotgun (WGS) entry which is preliminary data.</text>
</comment>
<protein>
    <submittedName>
        <fullName evidence="4">FecR domain-containing protein</fullName>
    </submittedName>
</protein>
<name>A0ABV9H1G0_9BURK</name>
<dbReference type="PANTHER" id="PTHR30273:SF2">
    <property type="entry name" value="PROTEIN FECR"/>
    <property type="match status" value="1"/>
</dbReference>
<feature type="domain" description="FecR N-terminal" evidence="3">
    <location>
        <begin position="14"/>
        <end position="55"/>
    </location>
</feature>
<proteinExistence type="predicted"/>
<dbReference type="Proteomes" id="UP001595967">
    <property type="component" value="Unassembled WGS sequence"/>
</dbReference>
<dbReference type="Pfam" id="PF04773">
    <property type="entry name" value="FecR"/>
    <property type="match status" value="1"/>
</dbReference>
<dbReference type="InterPro" id="IPR012373">
    <property type="entry name" value="Ferrdict_sens_TM"/>
</dbReference>
<evidence type="ECO:0000313" key="4">
    <source>
        <dbReference type="EMBL" id="MFC4623355.1"/>
    </source>
</evidence>
<gene>
    <name evidence="4" type="ORF">ACFO3A_14230</name>
</gene>
<accession>A0ABV9H1G0</accession>
<reference evidence="5" key="1">
    <citation type="journal article" date="2019" name="Int. J. Syst. Evol. Microbiol.">
        <title>The Global Catalogue of Microorganisms (GCM) 10K type strain sequencing project: providing services to taxonomists for standard genome sequencing and annotation.</title>
        <authorList>
            <consortium name="The Broad Institute Genomics Platform"/>
            <consortium name="The Broad Institute Genome Sequencing Center for Infectious Disease"/>
            <person name="Wu L."/>
            <person name="Ma J."/>
        </authorList>
    </citation>
    <scope>NUCLEOTIDE SEQUENCE [LARGE SCALE GENOMIC DNA]</scope>
    <source>
        <strain evidence="5">JCM 11650</strain>
    </source>
</reference>
<feature type="transmembrane region" description="Helical" evidence="1">
    <location>
        <begin position="89"/>
        <end position="107"/>
    </location>
</feature>
<dbReference type="EMBL" id="JBHSEW010000015">
    <property type="protein sequence ID" value="MFC4623355.1"/>
    <property type="molecule type" value="Genomic_DNA"/>
</dbReference>